<keyword evidence="4" id="KW-0804">Transcription</keyword>
<dbReference type="EMBL" id="PPCN01000008">
    <property type="protein sequence ID" value="POF29858.1"/>
    <property type="molecule type" value="Genomic_DNA"/>
</dbReference>
<dbReference type="Pfam" id="PF13693">
    <property type="entry name" value="HTH_35"/>
    <property type="match status" value="1"/>
</dbReference>
<accession>A0A2S3UQ57</accession>
<comment type="caution">
    <text evidence="6">The sequence shown here is derived from an EMBL/GenBank/DDBJ whole genome shotgun (WGS) entry which is preliminary data.</text>
</comment>
<keyword evidence="7" id="KW-1185">Reference proteome</keyword>
<reference evidence="6 7" key="1">
    <citation type="submission" date="2018-01" db="EMBL/GenBank/DDBJ databases">
        <title>Genomic Encyclopedia of Archaeal and Bacterial Type Strains, Phase II (KMG-II): from individual species to whole genera.</title>
        <authorList>
            <person name="Goeker M."/>
        </authorList>
    </citation>
    <scope>NUCLEOTIDE SEQUENCE [LARGE SCALE GENOMIC DNA]</scope>
    <source>
        <strain evidence="6 7">DSM 17023</strain>
    </source>
</reference>
<proteinExistence type="inferred from homology"/>
<protein>
    <submittedName>
        <fullName evidence="6">Ner family transcriptional regulator</fullName>
    </submittedName>
</protein>
<keyword evidence="3" id="KW-0238">DNA-binding</keyword>
<keyword evidence="2" id="KW-0805">Transcription regulation</keyword>
<dbReference type="RefSeq" id="WP_068412571.1">
    <property type="nucleotide sequence ID" value="NZ_PPCN01000008.1"/>
</dbReference>
<dbReference type="InterPro" id="IPR010982">
    <property type="entry name" value="Lambda_DNA-bd_dom_sf"/>
</dbReference>
<evidence type="ECO:0000256" key="2">
    <source>
        <dbReference type="ARBA" id="ARBA00023015"/>
    </source>
</evidence>
<feature type="domain" description="Ner winged helix-turn-helix DNA-binding" evidence="5">
    <location>
        <begin position="12"/>
        <end position="84"/>
    </location>
</feature>
<evidence type="ECO:0000256" key="3">
    <source>
        <dbReference type="ARBA" id="ARBA00023125"/>
    </source>
</evidence>
<sequence length="103" mass="11929">MPKPIELPPNGWDKDYIIGELHRQGMTLRRLAEIQGMHPNSFSHVWTRPVRKAEAAIAEFLETPPQDLWPDRYPIRTARILSSKYEKLNASQKRRAAPDRKAA</sequence>
<evidence type="ECO:0000313" key="6">
    <source>
        <dbReference type="EMBL" id="POF29858.1"/>
    </source>
</evidence>
<evidence type="ECO:0000256" key="4">
    <source>
        <dbReference type="ARBA" id="ARBA00023163"/>
    </source>
</evidence>
<dbReference type="GO" id="GO:0003677">
    <property type="term" value="F:DNA binding"/>
    <property type="evidence" value="ECO:0007669"/>
    <property type="project" value="UniProtKB-KW"/>
</dbReference>
<evidence type="ECO:0000313" key="7">
    <source>
        <dbReference type="Proteomes" id="UP000236959"/>
    </source>
</evidence>
<dbReference type="Proteomes" id="UP000236959">
    <property type="component" value="Unassembled WGS sequence"/>
</dbReference>
<name>A0A2S3UQ57_9HYPH</name>
<dbReference type="OrthoDB" id="531446at2"/>
<dbReference type="SUPFAM" id="SSF47413">
    <property type="entry name" value="lambda repressor-like DNA-binding domains"/>
    <property type="match status" value="1"/>
</dbReference>
<gene>
    <name evidence="6" type="ORF">CLV41_108284</name>
</gene>
<comment type="similarity">
    <text evidence="1">Belongs to the ner transcriptional regulatory family.</text>
</comment>
<evidence type="ECO:0000259" key="5">
    <source>
        <dbReference type="Pfam" id="PF13693"/>
    </source>
</evidence>
<evidence type="ECO:0000256" key="1">
    <source>
        <dbReference type="ARBA" id="ARBA00006157"/>
    </source>
</evidence>
<dbReference type="InterPro" id="IPR038722">
    <property type="entry name" value="Ner_HTH_dom"/>
</dbReference>
<dbReference type="Gene3D" id="1.10.260.40">
    <property type="entry name" value="lambda repressor-like DNA-binding domains"/>
    <property type="match status" value="1"/>
</dbReference>
<organism evidence="6 7">
    <name type="scientific">Roseibium marinum</name>
    <dbReference type="NCBI Taxonomy" id="281252"/>
    <lineage>
        <taxon>Bacteria</taxon>
        <taxon>Pseudomonadati</taxon>
        <taxon>Pseudomonadota</taxon>
        <taxon>Alphaproteobacteria</taxon>
        <taxon>Hyphomicrobiales</taxon>
        <taxon>Stappiaceae</taxon>
        <taxon>Roseibium</taxon>
    </lineage>
</organism>
<dbReference type="AlphaFoldDB" id="A0A2S3UQ57"/>